<dbReference type="PaxDb" id="2850-Phatr46733"/>
<dbReference type="InterPro" id="IPR031968">
    <property type="entry name" value="VASt"/>
</dbReference>
<feature type="region of interest" description="Disordered" evidence="5">
    <location>
        <begin position="193"/>
        <end position="212"/>
    </location>
</feature>
<dbReference type="Pfam" id="PF16016">
    <property type="entry name" value="VASt"/>
    <property type="match status" value="1"/>
</dbReference>
<dbReference type="PROSITE" id="PS51778">
    <property type="entry name" value="VAST"/>
    <property type="match status" value="1"/>
</dbReference>
<feature type="domain" description="VASt" evidence="7">
    <location>
        <begin position="263"/>
        <end position="435"/>
    </location>
</feature>
<dbReference type="InterPro" id="IPR011993">
    <property type="entry name" value="PH-like_dom_sf"/>
</dbReference>
<gene>
    <name evidence="8" type="ORF">PHATR_46733</name>
</gene>
<keyword evidence="2 6" id="KW-0812">Transmembrane</keyword>
<dbReference type="PANTHER" id="PTHR47666:SF1">
    <property type="entry name" value="PROTEIN VASCULAR ASSOCIATED DEATH 1, CHLOROPLASTIC"/>
    <property type="match status" value="1"/>
</dbReference>
<evidence type="ECO:0000259" key="7">
    <source>
        <dbReference type="PROSITE" id="PS51778"/>
    </source>
</evidence>
<feature type="region of interest" description="Disordered" evidence="5">
    <location>
        <begin position="144"/>
        <end position="180"/>
    </location>
</feature>
<reference evidence="9" key="2">
    <citation type="submission" date="2008-08" db="EMBL/GenBank/DDBJ databases">
        <authorList>
            <consortium name="Diatom Consortium"/>
            <person name="Grigoriev I."/>
            <person name="Grimwood J."/>
            <person name="Kuo A."/>
            <person name="Otillar R.P."/>
            <person name="Salamov A."/>
            <person name="Detter J.C."/>
            <person name="Lindquist E."/>
            <person name="Shapiro H."/>
            <person name="Lucas S."/>
            <person name="Glavina del Rio T."/>
            <person name="Pitluck S."/>
            <person name="Rokhsar D."/>
            <person name="Bowler C."/>
        </authorList>
    </citation>
    <scope>GENOME REANNOTATION</scope>
    <source>
        <strain evidence="9">CCAP 1055/1</strain>
    </source>
</reference>
<feature type="transmembrane region" description="Helical" evidence="6">
    <location>
        <begin position="469"/>
        <end position="490"/>
    </location>
</feature>
<organism evidence="8 9">
    <name type="scientific">Phaeodactylum tricornutum (strain CCAP 1055/1)</name>
    <dbReference type="NCBI Taxonomy" id="556484"/>
    <lineage>
        <taxon>Eukaryota</taxon>
        <taxon>Sar</taxon>
        <taxon>Stramenopiles</taxon>
        <taxon>Ochrophyta</taxon>
        <taxon>Bacillariophyta</taxon>
        <taxon>Bacillariophyceae</taxon>
        <taxon>Bacillariophycidae</taxon>
        <taxon>Naviculales</taxon>
        <taxon>Phaeodactylaceae</taxon>
        <taxon>Phaeodactylum</taxon>
    </lineage>
</organism>
<keyword evidence="9" id="KW-1185">Reference proteome</keyword>
<dbReference type="GO" id="GO:0016020">
    <property type="term" value="C:membrane"/>
    <property type="evidence" value="ECO:0007669"/>
    <property type="project" value="UniProtKB-SubCell"/>
</dbReference>
<dbReference type="InterPro" id="IPR004182">
    <property type="entry name" value="GRAM"/>
</dbReference>
<evidence type="ECO:0000256" key="5">
    <source>
        <dbReference type="SAM" id="MobiDB-lite"/>
    </source>
</evidence>
<sequence>MITVEESFAVACNQQFDDEPLSIDLDTRDHQIRVNAALVESSHTVLTHFGRSVGSCWGDFYCTNNRIRGRLYATSNAILFYTNLLGFERRLCLLLKEVEDIRLFKTTSISIRTVDNETYIFKSFNNREQVLHLIKALQSLEQKQLRREHHSEPPLRSTLNHPEPPEEALQPSNTKTAPRIPSASVLRQTISSTLPASFGSPPPPICHSNRRRSVSDSIVRIPGINPLHSTEQDTPLPIGSIECQKNKSNAETWEAAKAHPGLQEKGIEAVEVSCSLEQFYEFFLADNAEHSLDRYQRDHVKDKDVQCAGWDADCDGAWSRTITFSHPVKTTLGVGPSAAKTSRKQRIRRFPKLGIVLENWTNVGGVPAADSFFVQDRWIIESLDSERVRLSTWYKIQFTKRTVLKTFIQKSIHKETKQWLSGYVKMLKNVFQENEPTRTIPAAMAYTSISVFESAAINVLKDIKYSFRVLMLVAVFIVGFGLVAVIVQLASMHRIVLELQAQLNLLILEQ</sequence>
<reference evidence="8 9" key="1">
    <citation type="journal article" date="2008" name="Nature">
        <title>The Phaeodactylum genome reveals the evolutionary history of diatom genomes.</title>
        <authorList>
            <person name="Bowler C."/>
            <person name="Allen A.E."/>
            <person name="Badger J.H."/>
            <person name="Grimwood J."/>
            <person name="Jabbari K."/>
            <person name="Kuo A."/>
            <person name="Maheswari U."/>
            <person name="Martens C."/>
            <person name="Maumus F."/>
            <person name="Otillar R.P."/>
            <person name="Rayko E."/>
            <person name="Salamov A."/>
            <person name="Vandepoele K."/>
            <person name="Beszteri B."/>
            <person name="Gruber A."/>
            <person name="Heijde M."/>
            <person name="Katinka M."/>
            <person name="Mock T."/>
            <person name="Valentin K."/>
            <person name="Verret F."/>
            <person name="Berges J.A."/>
            <person name="Brownlee C."/>
            <person name="Cadoret J.P."/>
            <person name="Chiovitti A."/>
            <person name="Choi C.J."/>
            <person name="Coesel S."/>
            <person name="De Martino A."/>
            <person name="Detter J.C."/>
            <person name="Durkin C."/>
            <person name="Falciatore A."/>
            <person name="Fournet J."/>
            <person name="Haruta M."/>
            <person name="Huysman M.J."/>
            <person name="Jenkins B.D."/>
            <person name="Jiroutova K."/>
            <person name="Jorgensen R.E."/>
            <person name="Joubert Y."/>
            <person name="Kaplan A."/>
            <person name="Kroger N."/>
            <person name="Kroth P.G."/>
            <person name="La Roche J."/>
            <person name="Lindquist E."/>
            <person name="Lommer M."/>
            <person name="Martin-Jezequel V."/>
            <person name="Lopez P.J."/>
            <person name="Lucas S."/>
            <person name="Mangogna M."/>
            <person name="McGinnis K."/>
            <person name="Medlin L.K."/>
            <person name="Montsant A."/>
            <person name="Oudot-Le Secq M.P."/>
            <person name="Napoli C."/>
            <person name="Obornik M."/>
            <person name="Parker M.S."/>
            <person name="Petit J.L."/>
            <person name="Porcel B.M."/>
            <person name="Poulsen N."/>
            <person name="Robison M."/>
            <person name="Rychlewski L."/>
            <person name="Rynearson T.A."/>
            <person name="Schmutz J."/>
            <person name="Shapiro H."/>
            <person name="Siaut M."/>
            <person name="Stanley M."/>
            <person name="Sussman M.R."/>
            <person name="Taylor A.R."/>
            <person name="Vardi A."/>
            <person name="von Dassow P."/>
            <person name="Vyverman W."/>
            <person name="Willis A."/>
            <person name="Wyrwicz L.S."/>
            <person name="Rokhsar D.S."/>
            <person name="Weissenbach J."/>
            <person name="Armbrust E.V."/>
            <person name="Green B.R."/>
            <person name="Van de Peer Y."/>
            <person name="Grigoriev I.V."/>
        </authorList>
    </citation>
    <scope>NUCLEOTIDE SEQUENCE [LARGE SCALE GENOMIC DNA]</scope>
    <source>
        <strain evidence="8 9">CCAP 1055/1</strain>
    </source>
</reference>
<evidence type="ECO:0000256" key="6">
    <source>
        <dbReference type="SAM" id="Phobius"/>
    </source>
</evidence>
<proteinExistence type="predicted"/>
<dbReference type="OMA" id="NECALRI"/>
<dbReference type="HOGENOM" id="CLU_534705_0_0_1"/>
<evidence type="ECO:0000256" key="1">
    <source>
        <dbReference type="ARBA" id="ARBA00004167"/>
    </source>
</evidence>
<dbReference type="Gene3D" id="2.30.29.30">
    <property type="entry name" value="Pleckstrin-homology domain (PH domain)/Phosphotyrosine-binding domain (PTB)"/>
    <property type="match status" value="1"/>
</dbReference>
<dbReference type="InParanoid" id="B5Y3L7"/>
<dbReference type="Pfam" id="PF02893">
    <property type="entry name" value="GRAM"/>
    <property type="match status" value="1"/>
</dbReference>
<dbReference type="eggNOG" id="KOG1032">
    <property type="taxonomic scope" value="Eukaryota"/>
</dbReference>
<dbReference type="STRING" id="556484.B5Y3L7"/>
<dbReference type="KEGG" id="pti:PHATR_46733"/>
<evidence type="ECO:0000256" key="3">
    <source>
        <dbReference type="ARBA" id="ARBA00022989"/>
    </source>
</evidence>
<accession>B5Y3L7</accession>
<evidence type="ECO:0000256" key="4">
    <source>
        <dbReference type="ARBA" id="ARBA00023136"/>
    </source>
</evidence>
<evidence type="ECO:0000256" key="2">
    <source>
        <dbReference type="ARBA" id="ARBA00022692"/>
    </source>
</evidence>
<dbReference type="EMBL" id="CP001141">
    <property type="protein sequence ID" value="ACI65329.1"/>
    <property type="molecule type" value="Genomic_DNA"/>
</dbReference>
<protein>
    <recommendedName>
        <fullName evidence="7">VASt domain-containing protein</fullName>
    </recommendedName>
</protein>
<keyword evidence="3 6" id="KW-1133">Transmembrane helix</keyword>
<evidence type="ECO:0000313" key="9">
    <source>
        <dbReference type="Proteomes" id="UP000000759"/>
    </source>
</evidence>
<dbReference type="RefSeq" id="XP_002185859.1">
    <property type="nucleotide sequence ID" value="XM_002185823.1"/>
</dbReference>
<dbReference type="GeneID" id="7204510"/>
<keyword evidence="4 6" id="KW-0472">Membrane</keyword>
<dbReference type="PANTHER" id="PTHR47666">
    <property type="entry name" value="PROTEIN VASCULAR ASSOCIATED DEATH 1, CHLOROPLASTIC"/>
    <property type="match status" value="1"/>
</dbReference>
<dbReference type="Proteomes" id="UP000000759">
    <property type="component" value="Chromosome 11"/>
</dbReference>
<comment type="subcellular location">
    <subcellularLocation>
        <location evidence="1">Membrane</location>
        <topology evidence="1">Single-pass membrane protein</topology>
    </subcellularLocation>
</comment>
<evidence type="ECO:0000313" key="8">
    <source>
        <dbReference type="EMBL" id="ACI65329.1"/>
    </source>
</evidence>
<dbReference type="AlphaFoldDB" id="B5Y3L7"/>
<dbReference type="OrthoDB" id="2162691at2759"/>
<name>B5Y3L7_PHATC</name>
<feature type="compositionally biased region" description="Basic and acidic residues" evidence="5">
    <location>
        <begin position="144"/>
        <end position="153"/>
    </location>
</feature>